<feature type="domain" description="Mannosylglycerate hydrolase MGH1-like glycoside hydrolase" evidence="4">
    <location>
        <begin position="30"/>
        <end position="402"/>
    </location>
</feature>
<dbReference type="GO" id="GO:0004573">
    <property type="term" value="F:Glc3Man9GlcNAc2 oligosaccharide glucosidase activity"/>
    <property type="evidence" value="ECO:0007669"/>
    <property type="project" value="InterPro"/>
</dbReference>
<dbReference type="AlphaFoldDB" id="A0A2T0RRL4"/>
<dbReference type="PANTHER" id="PTHR10412">
    <property type="entry name" value="MANNOSYL-OLIGOSACCHARIDE GLUCOSIDASE"/>
    <property type="match status" value="1"/>
</dbReference>
<dbReference type="GO" id="GO:0009311">
    <property type="term" value="P:oligosaccharide metabolic process"/>
    <property type="evidence" value="ECO:0007669"/>
    <property type="project" value="InterPro"/>
</dbReference>
<gene>
    <name evidence="5" type="ORF">CLV78_104332</name>
</gene>
<dbReference type="InterPro" id="IPR054491">
    <property type="entry name" value="MGH1-like_GH"/>
</dbReference>
<dbReference type="InterPro" id="IPR012341">
    <property type="entry name" value="6hp_glycosidase-like_sf"/>
</dbReference>
<dbReference type="InterPro" id="IPR008928">
    <property type="entry name" value="6-hairpin_glycosidase_sf"/>
</dbReference>
<keyword evidence="6" id="KW-1185">Reference proteome</keyword>
<dbReference type="SUPFAM" id="SSF48208">
    <property type="entry name" value="Six-hairpin glycosidases"/>
    <property type="match status" value="1"/>
</dbReference>
<dbReference type="Pfam" id="PF22422">
    <property type="entry name" value="MGH1-like_GH"/>
    <property type="match status" value="1"/>
</dbReference>
<sequence length="418" mass="47207">MTYEHLDEEARQILRDNDRGGYTVPTSGLYPYQWNWDSAFAAWGFSTFDIDRAWVELETLMASQWDDGMVPHIIFHRVVPEYFPGPDVWGAGGNPPTSGISQPPIAATMARAVYAADMVAGRPRLEAMYDGLLNWHRWFMRARVDDGMCCITHPWESGRDNAPDWDEGMSNVDTSGVGAYQRRDTSHVDNDMRPTKEQYDQYLALLYFSRDCGWDIETINRTSPLRIADPGMTFMLLRAHRDLKWIGDAFGRDTTEIDGWIDTMVEGAGRLWNPDGGYYDSFNMRTGAFTGTLSCASFYCWYAGIDDQRMLPHLDRILAAVKYPIPSYDPDGPGFDHIRYWRGPVWGMANSQIGAGLTEMGYAEHARKIREGTRAVIADHGFAEYFSPVDGTPAGGQHFTWTAAIWLTYASPQAKGGF</sequence>
<reference evidence="5 6" key="1">
    <citation type="submission" date="2018-03" db="EMBL/GenBank/DDBJ databases">
        <title>Genomic Encyclopedia of Archaeal and Bacterial Type Strains, Phase II (KMG-II): from individual species to whole genera.</title>
        <authorList>
            <person name="Goeker M."/>
        </authorList>
    </citation>
    <scope>NUCLEOTIDE SEQUENCE [LARGE SCALE GENOMIC DNA]</scope>
    <source>
        <strain evidence="5 6">DSM 29328</strain>
    </source>
</reference>
<dbReference type="GO" id="GO:0006487">
    <property type="term" value="P:protein N-linked glycosylation"/>
    <property type="evidence" value="ECO:0007669"/>
    <property type="project" value="TreeGrafter"/>
</dbReference>
<comment type="similarity">
    <text evidence="1">Belongs to the glycosyl hydrolase 63 family.</text>
</comment>
<dbReference type="OrthoDB" id="9781878at2"/>
<evidence type="ECO:0000256" key="1">
    <source>
        <dbReference type="ARBA" id="ARBA00010833"/>
    </source>
</evidence>
<dbReference type="EMBL" id="PVTD01000004">
    <property type="protein sequence ID" value="PRY23839.1"/>
    <property type="molecule type" value="Genomic_DNA"/>
</dbReference>
<organism evidence="5 6">
    <name type="scientific">Aliiruegeria haliotis</name>
    <dbReference type="NCBI Taxonomy" id="1280846"/>
    <lineage>
        <taxon>Bacteria</taxon>
        <taxon>Pseudomonadati</taxon>
        <taxon>Pseudomonadota</taxon>
        <taxon>Alphaproteobacteria</taxon>
        <taxon>Rhodobacterales</taxon>
        <taxon>Roseobacteraceae</taxon>
        <taxon>Aliiruegeria</taxon>
    </lineage>
</organism>
<dbReference type="Gene3D" id="1.50.10.10">
    <property type="match status" value="1"/>
</dbReference>
<comment type="caution">
    <text evidence="5">The sequence shown here is derived from an EMBL/GenBank/DDBJ whole genome shotgun (WGS) entry which is preliminary data.</text>
</comment>
<dbReference type="Proteomes" id="UP000239480">
    <property type="component" value="Unassembled WGS sequence"/>
</dbReference>
<keyword evidence="2" id="KW-0378">Hydrolase</keyword>
<evidence type="ECO:0000256" key="2">
    <source>
        <dbReference type="ARBA" id="ARBA00022801"/>
    </source>
</evidence>
<keyword evidence="3" id="KW-0326">Glycosidase</keyword>
<evidence type="ECO:0000256" key="3">
    <source>
        <dbReference type="ARBA" id="ARBA00023295"/>
    </source>
</evidence>
<evidence type="ECO:0000313" key="5">
    <source>
        <dbReference type="EMBL" id="PRY23839.1"/>
    </source>
</evidence>
<name>A0A2T0RRL4_9RHOB</name>
<dbReference type="PANTHER" id="PTHR10412:SF11">
    <property type="entry name" value="MANNOSYL-OLIGOSACCHARIDE GLUCOSIDASE"/>
    <property type="match status" value="1"/>
</dbReference>
<dbReference type="RefSeq" id="WP_106205218.1">
    <property type="nucleotide sequence ID" value="NZ_PVTD01000004.1"/>
</dbReference>
<evidence type="ECO:0000259" key="4">
    <source>
        <dbReference type="Pfam" id="PF22422"/>
    </source>
</evidence>
<dbReference type="InterPro" id="IPR004888">
    <property type="entry name" value="Glycoside_hydrolase_63"/>
</dbReference>
<accession>A0A2T0RRL4</accession>
<proteinExistence type="inferred from homology"/>
<protein>
    <recommendedName>
        <fullName evidence="4">Mannosylglycerate hydrolase MGH1-like glycoside hydrolase domain-containing protein</fullName>
    </recommendedName>
</protein>
<evidence type="ECO:0000313" key="6">
    <source>
        <dbReference type="Proteomes" id="UP000239480"/>
    </source>
</evidence>